<name>A0A409XXM1_9AGAR</name>
<evidence type="ECO:0000313" key="3">
    <source>
        <dbReference type="Proteomes" id="UP000284706"/>
    </source>
</evidence>
<feature type="compositionally biased region" description="Low complexity" evidence="1">
    <location>
        <begin position="254"/>
        <end position="267"/>
    </location>
</feature>
<evidence type="ECO:0000313" key="2">
    <source>
        <dbReference type="EMBL" id="PPQ95522.1"/>
    </source>
</evidence>
<accession>A0A409XXM1</accession>
<comment type="caution">
    <text evidence="2">The sequence shown here is derived from an EMBL/GenBank/DDBJ whole genome shotgun (WGS) entry which is preliminary data.</text>
</comment>
<dbReference type="Proteomes" id="UP000284706">
    <property type="component" value="Unassembled WGS sequence"/>
</dbReference>
<proteinExistence type="predicted"/>
<organism evidence="2 3">
    <name type="scientific">Gymnopilus dilepis</name>
    <dbReference type="NCBI Taxonomy" id="231916"/>
    <lineage>
        <taxon>Eukaryota</taxon>
        <taxon>Fungi</taxon>
        <taxon>Dikarya</taxon>
        <taxon>Basidiomycota</taxon>
        <taxon>Agaricomycotina</taxon>
        <taxon>Agaricomycetes</taxon>
        <taxon>Agaricomycetidae</taxon>
        <taxon>Agaricales</taxon>
        <taxon>Agaricineae</taxon>
        <taxon>Hymenogastraceae</taxon>
        <taxon>Gymnopilus</taxon>
    </lineage>
</organism>
<gene>
    <name evidence="2" type="ORF">CVT26_008547</name>
</gene>
<protein>
    <submittedName>
        <fullName evidence="2">Uncharacterized protein</fullName>
    </submittedName>
</protein>
<reference evidence="2 3" key="1">
    <citation type="journal article" date="2018" name="Evol. Lett.">
        <title>Horizontal gene cluster transfer increased hallucinogenic mushroom diversity.</title>
        <authorList>
            <person name="Reynolds H.T."/>
            <person name="Vijayakumar V."/>
            <person name="Gluck-Thaler E."/>
            <person name="Korotkin H.B."/>
            <person name="Matheny P.B."/>
            <person name="Slot J.C."/>
        </authorList>
    </citation>
    <scope>NUCLEOTIDE SEQUENCE [LARGE SCALE GENOMIC DNA]</scope>
    <source>
        <strain evidence="2 3">SRW20</strain>
    </source>
</reference>
<feature type="region of interest" description="Disordered" evidence="1">
    <location>
        <begin position="180"/>
        <end position="281"/>
    </location>
</feature>
<evidence type="ECO:0000256" key="1">
    <source>
        <dbReference type="SAM" id="MobiDB-lite"/>
    </source>
</evidence>
<keyword evidence="3" id="KW-1185">Reference proteome</keyword>
<dbReference type="InParanoid" id="A0A409XXM1"/>
<sequence length="281" mass="31057">MMLSKVTKRVRRHSFQASDVTNPALQETKRESVQVAPDLIRWGNFTDPFPQVALGGYIRYYSALKPGSPMSPAYSPILSHYPDPAPSRETPPASPLFKTPLNPPLKRNLTVIREVSVESMSHKKPQNLVINTRSSLRRRRRTLLRTPSIERDFAVNLGHIFASSNSNMSVNDVSSVEASLSHGSSHSKNSSLSSSSESHFDFGQHPDPSNGSEMPITPSTSVDSDDEGAMLARLYLEKAEEMEQETSNPKQEVSSIPSRPESISSFSTAQSEFDHDDASDK</sequence>
<feature type="compositionally biased region" description="Polar residues" evidence="1">
    <location>
        <begin position="207"/>
        <end position="222"/>
    </location>
</feature>
<feature type="compositionally biased region" description="Low complexity" evidence="1">
    <location>
        <begin position="180"/>
        <end position="197"/>
    </location>
</feature>
<dbReference type="AlphaFoldDB" id="A0A409XXM1"/>
<feature type="compositionally biased region" description="Basic and acidic residues" evidence="1">
    <location>
        <begin position="272"/>
        <end position="281"/>
    </location>
</feature>
<dbReference type="OrthoDB" id="3065051at2759"/>
<dbReference type="EMBL" id="NHYE01001423">
    <property type="protein sequence ID" value="PPQ95522.1"/>
    <property type="molecule type" value="Genomic_DNA"/>
</dbReference>